<dbReference type="Proteomes" id="UP001358193">
    <property type="component" value="Segment"/>
</dbReference>
<reference evidence="1 2" key="1">
    <citation type="submission" date="2023-11" db="EMBL/GenBank/DDBJ databases">
        <authorList>
            <person name="Cook R."/>
            <person name="Crisci M."/>
            <person name="Pye H."/>
            <person name="Adriaenssens E."/>
            <person name="Santini J."/>
        </authorList>
    </citation>
    <scope>NUCLEOTIDE SEQUENCE [LARGE SCALE GENOMIC DNA]</scope>
    <source>
        <strain evidence="1">Lak_Megaphage_Sonny</strain>
    </source>
</reference>
<name>A0ABZ0Z3W0_9CAUD</name>
<sequence>MKNRLYESIMQGISKSLNNILNENKDIDIYEWRNQCKIALGDYYNLTEEESINYIDYNNNHIFTYNDEEWFVFNSYESAKDFAIKYELSIMEDENVFDYINFDQLGGLEQYVDKQWFDEWMEEDYQTYIDDIQSESASSDDYKNRLEEEMAEAGCENKEDFLEHLIDTAGDSIEHFMDLFGKKEFGDVVKEKNLIDLQSLAEDVIEENGISNTLASYDGNEVELIYDCYAYRQN</sequence>
<accession>A0ABZ0Z3W0</accession>
<proteinExistence type="predicted"/>
<protein>
    <recommendedName>
        <fullName evidence="3">Antirestriction protein</fullName>
    </recommendedName>
</protein>
<evidence type="ECO:0008006" key="3">
    <source>
        <dbReference type="Google" id="ProtNLM"/>
    </source>
</evidence>
<evidence type="ECO:0000313" key="2">
    <source>
        <dbReference type="Proteomes" id="UP001358193"/>
    </source>
</evidence>
<evidence type="ECO:0000313" key="1">
    <source>
        <dbReference type="EMBL" id="WQJ53883.1"/>
    </source>
</evidence>
<keyword evidence="2" id="KW-1185">Reference proteome</keyword>
<organism evidence="1 2">
    <name type="scientific">phage Lak_Megaphage_Sonny</name>
    <dbReference type="NCBI Taxonomy" id="3109229"/>
    <lineage>
        <taxon>Viruses</taxon>
        <taxon>Duplodnaviria</taxon>
        <taxon>Heunggongvirae</taxon>
        <taxon>Uroviricota</taxon>
        <taxon>Caudoviricetes</taxon>
        <taxon>Caudoviricetes code 15 clade</taxon>
    </lineage>
</organism>
<dbReference type="EMBL" id="OR769223">
    <property type="protein sequence ID" value="WQJ53883.1"/>
    <property type="molecule type" value="Genomic_DNA"/>
</dbReference>